<feature type="compositionally biased region" description="Low complexity" evidence="1">
    <location>
        <begin position="162"/>
        <end position="171"/>
    </location>
</feature>
<feature type="compositionally biased region" description="Basic and acidic residues" evidence="1">
    <location>
        <begin position="24"/>
        <end position="34"/>
    </location>
</feature>
<accession>A0A2S3INT5</accession>
<evidence type="ECO:0000313" key="2">
    <source>
        <dbReference type="EMBL" id="PAN48556.1"/>
    </source>
</evidence>
<reference evidence="2" key="1">
    <citation type="submission" date="2018-04" db="EMBL/GenBank/DDBJ databases">
        <title>WGS assembly of Panicum hallii.</title>
        <authorList>
            <person name="Lovell J."/>
            <person name="Jenkins J."/>
            <person name="Lowry D."/>
            <person name="Mamidi S."/>
            <person name="Sreedasyam A."/>
            <person name="Weng X."/>
            <person name="Barry K."/>
            <person name="Bonette J."/>
            <person name="Campitelli B."/>
            <person name="Daum C."/>
            <person name="Gordon S."/>
            <person name="Gould B."/>
            <person name="Lipzen A."/>
            <person name="Macqueen A."/>
            <person name="Palacio-Mejia J."/>
            <person name="Plott C."/>
            <person name="Shakirov E."/>
            <person name="Shu S."/>
            <person name="Yoshinaga Y."/>
            <person name="Zane M."/>
            <person name="Rokhsar D."/>
            <person name="Grimwood J."/>
            <person name="Schmutz J."/>
            <person name="Juenger T."/>
        </authorList>
    </citation>
    <scope>NUCLEOTIDE SEQUENCE [LARGE SCALE GENOMIC DNA]</scope>
    <source>
        <strain evidence="2">FIL2</strain>
    </source>
</reference>
<feature type="compositionally biased region" description="Low complexity" evidence="1">
    <location>
        <begin position="61"/>
        <end position="73"/>
    </location>
</feature>
<evidence type="ECO:0000256" key="1">
    <source>
        <dbReference type="SAM" id="MobiDB-lite"/>
    </source>
</evidence>
<feature type="region of interest" description="Disordered" evidence="1">
    <location>
        <begin position="61"/>
        <end position="80"/>
    </location>
</feature>
<proteinExistence type="predicted"/>
<gene>
    <name evidence="2" type="ORF">PAHAL_9G390100</name>
</gene>
<feature type="region of interest" description="Disordered" evidence="1">
    <location>
        <begin position="160"/>
        <end position="179"/>
    </location>
</feature>
<dbReference type="AlphaFoldDB" id="A0A2S3INT5"/>
<feature type="region of interest" description="Disordered" evidence="1">
    <location>
        <begin position="1"/>
        <end position="52"/>
    </location>
</feature>
<protein>
    <submittedName>
        <fullName evidence="2">Uncharacterized protein</fullName>
    </submittedName>
</protein>
<dbReference type="Gramene" id="PAN48556">
    <property type="protein sequence ID" value="PAN48556"/>
    <property type="gene ID" value="PAHAL_9G390100"/>
</dbReference>
<sequence>MPLPAEPRADAAEQQVDPVQRGGEGGHEGRHGMPVEHLPQPPPHARDRSTCRRRRHLLYARVRSTSHNSSASSADRRLPADRGIPQLWRLRRGPGLHRGPPLANARGLPVAPPPPMSVSAECAEQDPTDGASPLRRRLHARSASPADRRLPHLWRASRWHARSAPTSSAAPPRRELQADRAGGVHPLTGRFGGPPTQHGRCTPGTLEVGPRGLFAPMPPPSQAPWRISLQSSMSLPPIAPSSPHPLKMIDWQCRLRQASGACAVLAHELLRSLHQALRFQPVSLSYCSGVARNCILLLFMRKVEVF</sequence>
<dbReference type="Proteomes" id="UP000243499">
    <property type="component" value="Chromosome 9"/>
</dbReference>
<feature type="region of interest" description="Disordered" evidence="1">
    <location>
        <begin position="85"/>
        <end position="145"/>
    </location>
</feature>
<dbReference type="EMBL" id="CM008054">
    <property type="protein sequence ID" value="PAN48556.1"/>
    <property type="molecule type" value="Genomic_DNA"/>
</dbReference>
<organism evidence="2">
    <name type="scientific">Panicum hallii</name>
    <dbReference type="NCBI Taxonomy" id="206008"/>
    <lineage>
        <taxon>Eukaryota</taxon>
        <taxon>Viridiplantae</taxon>
        <taxon>Streptophyta</taxon>
        <taxon>Embryophyta</taxon>
        <taxon>Tracheophyta</taxon>
        <taxon>Spermatophyta</taxon>
        <taxon>Magnoliopsida</taxon>
        <taxon>Liliopsida</taxon>
        <taxon>Poales</taxon>
        <taxon>Poaceae</taxon>
        <taxon>PACMAD clade</taxon>
        <taxon>Panicoideae</taxon>
        <taxon>Panicodae</taxon>
        <taxon>Paniceae</taxon>
        <taxon>Panicinae</taxon>
        <taxon>Panicum</taxon>
        <taxon>Panicum sect. Panicum</taxon>
    </lineage>
</organism>
<name>A0A2S3INT5_9POAL</name>